<evidence type="ECO:0000313" key="1">
    <source>
        <dbReference type="EMBL" id="KKL25523.1"/>
    </source>
</evidence>
<protein>
    <submittedName>
        <fullName evidence="1">Uncharacterized protein</fullName>
    </submittedName>
</protein>
<dbReference type="EMBL" id="LAZR01036183">
    <property type="protein sequence ID" value="KKL25523.1"/>
    <property type="molecule type" value="Genomic_DNA"/>
</dbReference>
<comment type="caution">
    <text evidence="1">The sequence shown here is derived from an EMBL/GenBank/DDBJ whole genome shotgun (WGS) entry which is preliminary data.</text>
</comment>
<name>A0A0F9ENS3_9ZZZZ</name>
<organism evidence="1">
    <name type="scientific">marine sediment metagenome</name>
    <dbReference type="NCBI Taxonomy" id="412755"/>
    <lineage>
        <taxon>unclassified sequences</taxon>
        <taxon>metagenomes</taxon>
        <taxon>ecological metagenomes</taxon>
    </lineage>
</organism>
<proteinExistence type="predicted"/>
<sequence>MVMPSRGKLRLMVPALAAVVV</sequence>
<dbReference type="AlphaFoldDB" id="A0A0F9ENS3"/>
<gene>
    <name evidence="1" type="ORF">LCGC14_2404430</name>
</gene>
<accession>A0A0F9ENS3</accession>
<feature type="non-terminal residue" evidence="1">
    <location>
        <position position="21"/>
    </location>
</feature>
<reference evidence="1" key="1">
    <citation type="journal article" date="2015" name="Nature">
        <title>Complex archaea that bridge the gap between prokaryotes and eukaryotes.</title>
        <authorList>
            <person name="Spang A."/>
            <person name="Saw J.H."/>
            <person name="Jorgensen S.L."/>
            <person name="Zaremba-Niedzwiedzka K."/>
            <person name="Martijn J."/>
            <person name="Lind A.E."/>
            <person name="van Eijk R."/>
            <person name="Schleper C."/>
            <person name="Guy L."/>
            <person name="Ettema T.J."/>
        </authorList>
    </citation>
    <scope>NUCLEOTIDE SEQUENCE</scope>
</reference>